<keyword evidence="13" id="KW-0969">Cilium</keyword>
<evidence type="ECO:0000256" key="17">
    <source>
        <dbReference type="ARBA" id="ARBA00073391"/>
    </source>
</evidence>
<evidence type="ECO:0000256" key="20">
    <source>
        <dbReference type="SAM" id="MobiDB-lite"/>
    </source>
</evidence>
<name>G3QK69_GORGO</name>
<reference evidence="22 23" key="2">
    <citation type="journal article" date="2012" name="Nature">
        <title>Insights into hominid evolution from the gorilla genome sequence.</title>
        <authorList>
            <person name="Scally A."/>
            <person name="Dutheil J.Y."/>
            <person name="Hillier L.W."/>
            <person name="Jordan G.E."/>
            <person name="Goodhead I."/>
            <person name="Herrero J."/>
            <person name="Hobolth A."/>
            <person name="Lappalainen T."/>
            <person name="Mailund T."/>
            <person name="Marques-Bonet T."/>
            <person name="McCarthy S."/>
            <person name="Montgomery S.H."/>
            <person name="Schwalie P.C."/>
            <person name="Tang Y.A."/>
            <person name="Ward M.C."/>
            <person name="Xue Y."/>
            <person name="Yngvadottir B."/>
            <person name="Alkan C."/>
            <person name="Andersen L.N."/>
            <person name="Ayub Q."/>
            <person name="Ball E.V."/>
            <person name="Beal K."/>
            <person name="Bradley B.J."/>
            <person name="Chen Y."/>
            <person name="Clee C.M."/>
            <person name="Fitzgerald S."/>
            <person name="Graves T.A."/>
            <person name="Gu Y."/>
            <person name="Heath P."/>
            <person name="Heger A."/>
            <person name="Karakoc E."/>
            <person name="Kolb-Kokocinski A."/>
            <person name="Laird G.K."/>
            <person name="Lunter G."/>
            <person name="Meader S."/>
            <person name="Mort M."/>
            <person name="Mullikin J.C."/>
            <person name="Munch K."/>
            <person name="O'Connor T.D."/>
            <person name="Phillips A.D."/>
            <person name="Prado-Martinez J."/>
            <person name="Rogers A.S."/>
            <person name="Sajjadian S."/>
            <person name="Schmidt D."/>
            <person name="Shaw K."/>
            <person name="Simpson J.T."/>
            <person name="Stenson P.D."/>
            <person name="Turner D.J."/>
            <person name="Vigilant L."/>
            <person name="Vilella A.J."/>
            <person name="Whitener W."/>
            <person name="Zhu B."/>
            <person name="Cooper D.N."/>
            <person name="de Jong P."/>
            <person name="Dermitzakis E.T."/>
            <person name="Eichler E.E."/>
            <person name="Flicek P."/>
            <person name="Goldman N."/>
            <person name="Mundy N.I."/>
            <person name="Ning Z."/>
            <person name="Odom D.T."/>
            <person name="Ponting C.P."/>
            <person name="Quail M.A."/>
            <person name="Ryder O.A."/>
            <person name="Searle S.M."/>
            <person name="Warren W.C."/>
            <person name="Wilson R.K."/>
            <person name="Schierup M.H."/>
            <person name="Rogers J."/>
            <person name="Tyler-Smith C."/>
            <person name="Durbin R."/>
        </authorList>
    </citation>
    <scope>NUCLEOTIDE SEQUENCE [LARGE SCALE GENOMIC DNA]</scope>
</reference>
<dbReference type="SMART" id="SM00326">
    <property type="entry name" value="SH3"/>
    <property type="match status" value="1"/>
</dbReference>
<dbReference type="GO" id="GO:0005930">
    <property type="term" value="C:axoneme"/>
    <property type="evidence" value="ECO:0007669"/>
    <property type="project" value="UniProtKB-SubCell"/>
</dbReference>
<dbReference type="FunCoup" id="G3QK69">
    <property type="interactions" value="557"/>
</dbReference>
<dbReference type="Gene3D" id="2.30.30.40">
    <property type="entry name" value="SH3 Domains"/>
    <property type="match status" value="1"/>
</dbReference>
<dbReference type="GO" id="GO:0090251">
    <property type="term" value="P:protein localization involved in establishment of planar polarity"/>
    <property type="evidence" value="ECO:0000318"/>
    <property type="project" value="GO_Central"/>
</dbReference>
<reference evidence="23" key="1">
    <citation type="submission" date="2011-05" db="EMBL/GenBank/DDBJ databases">
        <title>Insights into the evolution of the great apes provided by the gorilla genome.</title>
        <authorList>
            <person name="Scally A."/>
        </authorList>
    </citation>
    <scope>NUCLEOTIDE SEQUENCE [LARGE SCALE GENOMIC DNA]</scope>
</reference>
<keyword evidence="14" id="KW-0206">Cytoskeleton</keyword>
<dbReference type="STRING" id="9593.ENSGGOP00000002837"/>
<dbReference type="eggNOG" id="ENOG502QU7K">
    <property type="taxonomic scope" value="Eukaryota"/>
</dbReference>
<dbReference type="GO" id="GO:0030154">
    <property type="term" value="P:cell differentiation"/>
    <property type="evidence" value="ECO:0007669"/>
    <property type="project" value="UniProtKB-KW"/>
</dbReference>
<keyword evidence="10" id="KW-0744">Spermatogenesis</keyword>
<dbReference type="HOGENOM" id="CLU_024987_1_0_1"/>
<evidence type="ECO:0000256" key="13">
    <source>
        <dbReference type="ARBA" id="ARBA00023069"/>
    </source>
</evidence>
<evidence type="ECO:0000256" key="14">
    <source>
        <dbReference type="ARBA" id="ARBA00023212"/>
    </source>
</evidence>
<keyword evidence="23" id="KW-1185">Reference proteome</keyword>
<dbReference type="EMBL" id="CABD030011016">
    <property type="status" value="NOT_ANNOTATED_CDS"/>
    <property type="molecule type" value="Genomic_DNA"/>
</dbReference>
<evidence type="ECO:0000256" key="2">
    <source>
        <dbReference type="ARBA" id="ARBA00004435"/>
    </source>
</evidence>
<dbReference type="GO" id="GO:0031514">
    <property type="term" value="C:motile cilium"/>
    <property type="evidence" value="ECO:0007669"/>
    <property type="project" value="Ensembl"/>
</dbReference>
<keyword evidence="9" id="KW-0970">Cilium biogenesis/degradation</keyword>
<keyword evidence="4" id="KW-0796">Tight junction</keyword>
<evidence type="ECO:0000256" key="9">
    <source>
        <dbReference type="ARBA" id="ARBA00022794"/>
    </source>
</evidence>
<dbReference type="PANTHER" id="PTHR15176">
    <property type="entry name" value="NEPHROCYSTIN"/>
    <property type="match status" value="1"/>
</dbReference>
<evidence type="ECO:0000313" key="23">
    <source>
        <dbReference type="Proteomes" id="UP000001519"/>
    </source>
</evidence>
<evidence type="ECO:0000259" key="21">
    <source>
        <dbReference type="PROSITE" id="PS50002"/>
    </source>
</evidence>
<feature type="compositionally biased region" description="Acidic residues" evidence="20">
    <location>
        <begin position="113"/>
        <end position="145"/>
    </location>
</feature>
<protein>
    <recommendedName>
        <fullName evidence="17">Nephrocystin-1</fullName>
    </recommendedName>
</protein>
<keyword evidence="7" id="KW-0597">Phosphoprotein</keyword>
<evidence type="ECO:0000256" key="12">
    <source>
        <dbReference type="ARBA" id="ARBA00023054"/>
    </source>
</evidence>
<evidence type="ECO:0000256" key="4">
    <source>
        <dbReference type="ARBA" id="ARBA00022427"/>
    </source>
</evidence>
<dbReference type="GO" id="GO:0007283">
    <property type="term" value="P:spermatogenesis"/>
    <property type="evidence" value="ECO:0007669"/>
    <property type="project" value="UniProtKB-KW"/>
</dbReference>
<evidence type="ECO:0000256" key="18">
    <source>
        <dbReference type="PROSITE-ProRule" id="PRU00192"/>
    </source>
</evidence>
<evidence type="ECO:0000256" key="19">
    <source>
        <dbReference type="SAM" id="Coils"/>
    </source>
</evidence>
<dbReference type="EMBL" id="CABD030011015">
    <property type="status" value="NOT_ANNOTATED_CDS"/>
    <property type="molecule type" value="Genomic_DNA"/>
</dbReference>
<keyword evidence="15" id="KW-0966">Cell projection</keyword>
<reference evidence="22" key="4">
    <citation type="submission" date="2025-09" db="UniProtKB">
        <authorList>
            <consortium name="Ensembl"/>
        </authorList>
    </citation>
    <scope>IDENTIFICATION</scope>
</reference>
<feature type="region of interest" description="Disordered" evidence="20">
    <location>
        <begin position="104"/>
        <end position="155"/>
    </location>
</feature>
<evidence type="ECO:0000256" key="16">
    <source>
        <dbReference type="ARBA" id="ARBA00060725"/>
    </source>
</evidence>
<evidence type="ECO:0000256" key="3">
    <source>
        <dbReference type="ARBA" id="ARBA00004536"/>
    </source>
</evidence>
<dbReference type="GO" id="GO:0005912">
    <property type="term" value="C:adherens junction"/>
    <property type="evidence" value="ECO:0007669"/>
    <property type="project" value="UniProtKB-SubCell"/>
</dbReference>
<proteinExistence type="inferred from homology"/>
<evidence type="ECO:0000256" key="1">
    <source>
        <dbReference type="ARBA" id="ARBA00004430"/>
    </source>
</evidence>
<accession>G3QK69</accession>
<comment type="subcellular location">
    <subcellularLocation>
        <location evidence="3">Cell junction</location>
        <location evidence="3">Adherens junction</location>
    </subcellularLocation>
    <subcellularLocation>
        <location evidence="2">Cell junction</location>
        <location evidence="2">Tight junction</location>
    </subcellularLocation>
    <subcellularLocation>
        <location evidence="1">Cytoplasm</location>
        <location evidence="1">Cytoskeleton</location>
        <location evidence="1">Cilium axoneme</location>
    </subcellularLocation>
</comment>
<sequence length="698" mass="79718">MLARRQRDPLQALRRRNQELKQQVDSLLSESQLKEALEPNKRQHIYQRCIQLKQAIDENKNALQKLSKADESAPVANYNQRKEEEHTLLDKLTQQLQGLAVTISRENITEDGAPTEEEEESESEDSEDSGGEEEDAEEEEEEKEENESHKRSTSEEYIAVGDFTAQQVGDLTFKKGEILLVIEKKPDGWWIAKDAKGNEGLVPRTYLEPYSEEEEEGQESSEEGSEEDVEAVDETADGAEVKQRTDSHWSAVQKAISEINTADVLTTMGAIPAGFRPSTLSQLLEEGNQFRANYFLQPELMPSQLAFRDLMWDATEGTIRSRPSRISLILTLWSCKMIPLPGMSIQVLSRHVRLCLFDGNKVLSNIHTVRATWQPKKPKTWTFSPQVTRILPCLLDGDCFIRSNSASPDLGILFELGISYIRNSTGERGELSCGWVFLKLFDGSGVPIPAKTYELFLNGGTPYEKGIEVDPSISRRAHGSVFYQMMTMRRQPQLLVKLRSLNRRSRNVLSLLPETLIGNMCSIHLLIFYRQILGDVLLKDRMSLQSTDLISHPMLATFPMLLEQPDVMDALRVALKACIIKRRKKKWPELYHILKTMHCSCLHCYKIMRDKEFLKSTFLLVYHDCVLPLLHSTRLPPFRWAEEETETARWKVITDFLKQNQENQGALQALLSPDGVHEPFDLSEQTYDFLGEMRKNAV</sequence>
<dbReference type="InterPro" id="IPR036028">
    <property type="entry name" value="SH3-like_dom_sf"/>
</dbReference>
<keyword evidence="6" id="KW-0963">Cytoplasm</keyword>
<dbReference type="Bgee" id="ENSGGOG00000002880">
    <property type="expression patterns" value="Expressed in testis and 6 other cell types or tissues"/>
</dbReference>
<keyword evidence="5 18" id="KW-0728">SH3 domain</keyword>
<dbReference type="AlphaFoldDB" id="G3QK69"/>
<dbReference type="Proteomes" id="UP000001519">
    <property type="component" value="Chromosome 2A"/>
</dbReference>
<dbReference type="FunFam" id="2.30.30.40:FF:000171">
    <property type="entry name" value="Nephrocystin 1"/>
    <property type="match status" value="1"/>
</dbReference>
<dbReference type="GO" id="GO:0005737">
    <property type="term" value="C:cytoplasm"/>
    <property type="evidence" value="ECO:0000318"/>
    <property type="project" value="GO_Central"/>
</dbReference>
<dbReference type="EMBL" id="CABD030011017">
    <property type="status" value="NOT_ANNOTATED_CDS"/>
    <property type="molecule type" value="Genomic_DNA"/>
</dbReference>
<feature type="region of interest" description="Disordered" evidence="20">
    <location>
        <begin position="209"/>
        <end position="244"/>
    </location>
</feature>
<dbReference type="PANTHER" id="PTHR15176:SF1">
    <property type="entry name" value="NEPHROCYSTIN-1"/>
    <property type="match status" value="1"/>
</dbReference>
<keyword evidence="8" id="KW-0221">Differentiation</keyword>
<keyword evidence="11" id="KW-0965">Cell junction</keyword>
<evidence type="ECO:0000256" key="7">
    <source>
        <dbReference type="ARBA" id="ARBA00022553"/>
    </source>
</evidence>
<reference evidence="22" key="3">
    <citation type="submission" date="2025-08" db="UniProtKB">
        <authorList>
            <consortium name="Ensembl"/>
        </authorList>
    </citation>
    <scope>IDENTIFICATION</scope>
</reference>
<dbReference type="InterPro" id="IPR001452">
    <property type="entry name" value="SH3_domain"/>
</dbReference>
<evidence type="ECO:0000256" key="10">
    <source>
        <dbReference type="ARBA" id="ARBA00022871"/>
    </source>
</evidence>
<evidence type="ECO:0000256" key="5">
    <source>
        <dbReference type="ARBA" id="ARBA00022443"/>
    </source>
</evidence>
<dbReference type="GeneTree" id="ENSGT00390000007701"/>
<dbReference type="InterPro" id="IPR039687">
    <property type="entry name" value="NPHP1"/>
</dbReference>
<dbReference type="PROSITE" id="PS50002">
    <property type="entry name" value="SH3"/>
    <property type="match status" value="1"/>
</dbReference>
<dbReference type="InParanoid" id="G3QK69"/>
<feature type="domain" description="SH3" evidence="21">
    <location>
        <begin position="152"/>
        <end position="212"/>
    </location>
</feature>
<evidence type="ECO:0000256" key="8">
    <source>
        <dbReference type="ARBA" id="ARBA00022782"/>
    </source>
</evidence>
<evidence type="ECO:0000313" key="22">
    <source>
        <dbReference type="Ensembl" id="ENSGGOP00000002837.3"/>
    </source>
</evidence>
<feature type="compositionally biased region" description="Acidic residues" evidence="20">
    <location>
        <begin position="210"/>
        <end position="237"/>
    </location>
</feature>
<keyword evidence="12 19" id="KW-0175">Coiled coil</keyword>
<dbReference type="GO" id="GO:0005929">
    <property type="term" value="C:cilium"/>
    <property type="evidence" value="ECO:0000318"/>
    <property type="project" value="GO_Central"/>
</dbReference>
<organism evidence="22 23">
    <name type="scientific">Gorilla gorilla gorilla</name>
    <name type="common">Western lowland gorilla</name>
    <dbReference type="NCBI Taxonomy" id="9595"/>
    <lineage>
        <taxon>Eukaryota</taxon>
        <taxon>Metazoa</taxon>
        <taxon>Chordata</taxon>
        <taxon>Craniata</taxon>
        <taxon>Vertebrata</taxon>
        <taxon>Euteleostomi</taxon>
        <taxon>Mammalia</taxon>
        <taxon>Eutheria</taxon>
        <taxon>Euarchontoglires</taxon>
        <taxon>Primates</taxon>
        <taxon>Haplorrhini</taxon>
        <taxon>Catarrhini</taxon>
        <taxon>Hominidae</taxon>
        <taxon>Gorilla</taxon>
    </lineage>
</organism>
<evidence type="ECO:0000256" key="11">
    <source>
        <dbReference type="ARBA" id="ARBA00022949"/>
    </source>
</evidence>
<dbReference type="GO" id="GO:0030030">
    <property type="term" value="P:cell projection organization"/>
    <property type="evidence" value="ECO:0007669"/>
    <property type="project" value="UniProtKB-KW"/>
</dbReference>
<dbReference type="SUPFAM" id="SSF50044">
    <property type="entry name" value="SH3-domain"/>
    <property type="match status" value="1"/>
</dbReference>
<dbReference type="Ensembl" id="ENSGGOT00000002901.3">
    <property type="protein sequence ID" value="ENSGGOP00000002837.3"/>
    <property type="gene ID" value="ENSGGOG00000002880.3"/>
</dbReference>
<dbReference type="GO" id="GO:0005923">
    <property type="term" value="C:bicellular tight junction"/>
    <property type="evidence" value="ECO:0007669"/>
    <property type="project" value="UniProtKB-SubCell"/>
</dbReference>
<dbReference type="CDD" id="cd11770">
    <property type="entry name" value="SH3_Nephrocystin"/>
    <property type="match status" value="1"/>
</dbReference>
<feature type="coiled-coil region" evidence="19">
    <location>
        <begin position="3"/>
        <end position="95"/>
    </location>
</feature>
<dbReference type="InterPro" id="IPR030642">
    <property type="entry name" value="NPHP1_SH3"/>
</dbReference>
<evidence type="ECO:0000256" key="15">
    <source>
        <dbReference type="ARBA" id="ARBA00023273"/>
    </source>
</evidence>
<dbReference type="Pfam" id="PF00018">
    <property type="entry name" value="SH3_1"/>
    <property type="match status" value="1"/>
</dbReference>
<comment type="similarity">
    <text evidence="16">Belongs to the nephrocystin-1 family.</text>
</comment>
<gene>
    <name evidence="22" type="primary">NPHP1</name>
</gene>
<evidence type="ECO:0000256" key="6">
    <source>
        <dbReference type="ARBA" id="ARBA00022490"/>
    </source>
</evidence>
<dbReference type="OMA" id="CYLIALM"/>
<dbReference type="GO" id="GO:1903348">
    <property type="term" value="P:positive regulation of bicellular tight junction assembly"/>
    <property type="evidence" value="ECO:0007669"/>
    <property type="project" value="Ensembl"/>
</dbReference>